<dbReference type="RefSeq" id="XP_056511908.1">
    <property type="nucleotide sequence ID" value="XM_056656295.1"/>
</dbReference>
<reference evidence="8" key="2">
    <citation type="journal article" date="2023" name="IMA Fungus">
        <title>Comparative genomic study of the Penicillium genus elucidates a diverse pangenome and 15 lateral gene transfer events.</title>
        <authorList>
            <person name="Petersen C."/>
            <person name="Sorensen T."/>
            <person name="Nielsen M.R."/>
            <person name="Sondergaard T.E."/>
            <person name="Sorensen J.L."/>
            <person name="Fitzpatrick D.A."/>
            <person name="Frisvad J.C."/>
            <person name="Nielsen K.L."/>
        </authorList>
    </citation>
    <scope>NUCLEOTIDE SEQUENCE</scope>
    <source>
        <strain evidence="8">IBT 34128</strain>
    </source>
</reference>
<dbReference type="Pfam" id="PF00172">
    <property type="entry name" value="Zn_clus"/>
    <property type="match status" value="1"/>
</dbReference>
<evidence type="ECO:0000256" key="6">
    <source>
        <dbReference type="SAM" id="MobiDB-lite"/>
    </source>
</evidence>
<dbReference type="SUPFAM" id="SSF57701">
    <property type="entry name" value="Zn2/Cys6 DNA-binding domain"/>
    <property type="match status" value="1"/>
</dbReference>
<dbReference type="AlphaFoldDB" id="A0A9W9F9Y1"/>
<dbReference type="GO" id="GO:0008270">
    <property type="term" value="F:zinc ion binding"/>
    <property type="evidence" value="ECO:0007669"/>
    <property type="project" value="InterPro"/>
</dbReference>
<name>A0A9W9F9Y1_9EURO</name>
<accession>A0A9W9F9Y1</accession>
<feature type="domain" description="Zn(2)-C6 fungal-type" evidence="7">
    <location>
        <begin position="15"/>
        <end position="45"/>
    </location>
</feature>
<evidence type="ECO:0000256" key="1">
    <source>
        <dbReference type="ARBA" id="ARBA00022723"/>
    </source>
</evidence>
<dbReference type="Gene3D" id="4.10.240.10">
    <property type="entry name" value="Zn(2)-C6 fungal-type DNA-binding domain"/>
    <property type="match status" value="1"/>
</dbReference>
<dbReference type="PROSITE" id="PS00463">
    <property type="entry name" value="ZN2_CY6_FUNGAL_1"/>
    <property type="match status" value="1"/>
</dbReference>
<dbReference type="CDD" id="cd12148">
    <property type="entry name" value="fungal_TF_MHR"/>
    <property type="match status" value="1"/>
</dbReference>
<comment type="caution">
    <text evidence="8">The sequence shown here is derived from an EMBL/GenBank/DDBJ whole genome shotgun (WGS) entry which is preliminary data.</text>
</comment>
<dbReference type="GO" id="GO:0006351">
    <property type="term" value="P:DNA-templated transcription"/>
    <property type="evidence" value="ECO:0007669"/>
    <property type="project" value="InterPro"/>
</dbReference>
<keyword evidence="1" id="KW-0479">Metal-binding</keyword>
<dbReference type="PANTHER" id="PTHR47655:SF2">
    <property type="entry name" value="QUINIC ACID UTILIZATION ACTIVATOR"/>
    <property type="match status" value="1"/>
</dbReference>
<feature type="compositionally biased region" description="Basic and acidic residues" evidence="6">
    <location>
        <begin position="140"/>
        <end position="152"/>
    </location>
</feature>
<evidence type="ECO:0000256" key="4">
    <source>
        <dbReference type="ARBA" id="ARBA00023163"/>
    </source>
</evidence>
<dbReference type="EMBL" id="JAPMSZ010000007">
    <property type="protein sequence ID" value="KAJ5096357.1"/>
    <property type="molecule type" value="Genomic_DNA"/>
</dbReference>
<evidence type="ECO:0000256" key="5">
    <source>
        <dbReference type="ARBA" id="ARBA00023242"/>
    </source>
</evidence>
<keyword evidence="3" id="KW-0238">DNA-binding</keyword>
<keyword evidence="9" id="KW-1185">Reference proteome</keyword>
<dbReference type="Pfam" id="PF04082">
    <property type="entry name" value="Fungal_trans"/>
    <property type="match status" value="1"/>
</dbReference>
<evidence type="ECO:0000313" key="9">
    <source>
        <dbReference type="Proteomes" id="UP001141434"/>
    </source>
</evidence>
<dbReference type="SMART" id="SM00066">
    <property type="entry name" value="GAL4"/>
    <property type="match status" value="1"/>
</dbReference>
<gene>
    <name evidence="8" type="ORF">NUU61_005713</name>
</gene>
<keyword evidence="5" id="KW-0539">Nucleus</keyword>
<dbReference type="InterPro" id="IPR036864">
    <property type="entry name" value="Zn2-C6_fun-type_DNA-bd_sf"/>
</dbReference>
<dbReference type="PANTHER" id="PTHR47655">
    <property type="entry name" value="QUINIC ACID UTILIZATION ACTIVATOR"/>
    <property type="match status" value="1"/>
</dbReference>
<keyword evidence="2" id="KW-0805">Transcription regulation</keyword>
<evidence type="ECO:0000313" key="8">
    <source>
        <dbReference type="EMBL" id="KAJ5096357.1"/>
    </source>
</evidence>
<sequence>MSNPRPSKRQRIYRACDQCRRRKSKCDGEQPVCSICRDSNRTCTYQSGGGRRGLPSGYVRSLEATLGLFLQHIPTSESTVHAILRDSRHGNSLTGDLVDHSVATWRRSKLSRDLPKFLKPGSKSDGSQTTVHDESDSESIEIRDLPSIDARDGPSNSGFDDARPAQYSSNLAADPTQCLDLPLPDNTTDLLDFYFTHTHCWFPILERRDLFRAMHSDSHHSMRDSASRMVLWAVIAYTSAMSRDLIHSKLVDPMQIQRSIRQRIIAEENNQDLAHIQALLILVLLHLGLGNTSRAWVLVGQATRILEILPVAARKHHRFRHTFHGCVFLDNTISALLNRVPCLSAEEQTAHGPVEEDDVDEWDVWAIPQLSRAETRTQKRPLRALSTFNSIQRLMEDLCSILYYTPHAVRVHSLLAELQEKQTYLLDSYPCDAQSTNPPLITLHLASNFNTLSFICRFASVASTVTELALNSLRRTLDMLDLYLEMTGTILSSPFLRCLILQCHRFLAANSASLPQDESNVLESRLSTYLQKLKVADLENDTRFNIFPPQILTRRTEYISPSHQQTQTIPDSSLLNGSPRDLRGSIYNDISTRGTDPHTFSNNPPLPAGDILEPLAGSRLASNLPSTVPGEGENFDALFEELVTSMPATRQEPVFAQNLGFYGGDLDTDFLAQLQQPEH</sequence>
<dbReference type="Proteomes" id="UP001141434">
    <property type="component" value="Unassembled WGS sequence"/>
</dbReference>
<evidence type="ECO:0000256" key="2">
    <source>
        <dbReference type="ARBA" id="ARBA00023015"/>
    </source>
</evidence>
<dbReference type="InterPro" id="IPR007219">
    <property type="entry name" value="XnlR_reg_dom"/>
</dbReference>
<dbReference type="OrthoDB" id="2534600at2759"/>
<keyword evidence="4" id="KW-0804">Transcription</keyword>
<dbReference type="GO" id="GO:0045944">
    <property type="term" value="P:positive regulation of transcription by RNA polymerase II"/>
    <property type="evidence" value="ECO:0007669"/>
    <property type="project" value="TreeGrafter"/>
</dbReference>
<dbReference type="CDD" id="cd00067">
    <property type="entry name" value="GAL4"/>
    <property type="match status" value="1"/>
</dbReference>
<evidence type="ECO:0000256" key="3">
    <source>
        <dbReference type="ARBA" id="ARBA00023125"/>
    </source>
</evidence>
<dbReference type="SMART" id="SM00906">
    <property type="entry name" value="Fungal_trans"/>
    <property type="match status" value="1"/>
</dbReference>
<feature type="region of interest" description="Disordered" evidence="6">
    <location>
        <begin position="116"/>
        <end position="165"/>
    </location>
</feature>
<proteinExistence type="predicted"/>
<protein>
    <recommendedName>
        <fullName evidence="7">Zn(2)-C6 fungal-type domain-containing protein</fullName>
    </recommendedName>
</protein>
<reference evidence="8" key="1">
    <citation type="submission" date="2022-11" db="EMBL/GenBank/DDBJ databases">
        <authorList>
            <person name="Petersen C."/>
        </authorList>
    </citation>
    <scope>NUCLEOTIDE SEQUENCE</scope>
    <source>
        <strain evidence="8">IBT 34128</strain>
    </source>
</reference>
<dbReference type="GO" id="GO:0003677">
    <property type="term" value="F:DNA binding"/>
    <property type="evidence" value="ECO:0007669"/>
    <property type="project" value="UniProtKB-KW"/>
</dbReference>
<dbReference type="InterPro" id="IPR052783">
    <property type="entry name" value="Metabolic/Drug-Res_Regulator"/>
</dbReference>
<dbReference type="PROSITE" id="PS50048">
    <property type="entry name" value="ZN2_CY6_FUNGAL_2"/>
    <property type="match status" value="1"/>
</dbReference>
<organism evidence="8 9">
    <name type="scientific">Penicillium alfredii</name>
    <dbReference type="NCBI Taxonomy" id="1506179"/>
    <lineage>
        <taxon>Eukaryota</taxon>
        <taxon>Fungi</taxon>
        <taxon>Dikarya</taxon>
        <taxon>Ascomycota</taxon>
        <taxon>Pezizomycotina</taxon>
        <taxon>Eurotiomycetes</taxon>
        <taxon>Eurotiomycetidae</taxon>
        <taxon>Eurotiales</taxon>
        <taxon>Aspergillaceae</taxon>
        <taxon>Penicillium</taxon>
    </lineage>
</organism>
<dbReference type="GO" id="GO:0000981">
    <property type="term" value="F:DNA-binding transcription factor activity, RNA polymerase II-specific"/>
    <property type="evidence" value="ECO:0007669"/>
    <property type="project" value="InterPro"/>
</dbReference>
<dbReference type="GeneID" id="81395463"/>
<evidence type="ECO:0000259" key="7">
    <source>
        <dbReference type="PROSITE" id="PS50048"/>
    </source>
</evidence>
<dbReference type="InterPro" id="IPR001138">
    <property type="entry name" value="Zn2Cys6_DnaBD"/>
</dbReference>